<evidence type="ECO:0000313" key="2">
    <source>
        <dbReference type="EMBL" id="ODQ44840.1"/>
    </source>
</evidence>
<dbReference type="GeneID" id="30178262"/>
<dbReference type="RefSeq" id="XP_019015953.1">
    <property type="nucleotide sequence ID" value="XM_019161575.1"/>
</dbReference>
<dbReference type="EMBL" id="KV454005">
    <property type="protein sequence ID" value="ODQ44840.1"/>
    <property type="molecule type" value="Genomic_DNA"/>
</dbReference>
<evidence type="ECO:0000313" key="3">
    <source>
        <dbReference type="Proteomes" id="UP000094455"/>
    </source>
</evidence>
<keyword evidence="3" id="KW-1185">Reference proteome</keyword>
<accession>A0A1E3NFD5</accession>
<dbReference type="GeneID" id="30178515"/>
<evidence type="ECO:0000313" key="1">
    <source>
        <dbReference type="EMBL" id="ODQ44531.1"/>
    </source>
</evidence>
<sequence length="52" mass="6048">MDQKIRMSSVRIRMSSVRIKMSSVKSVICDIPDEPMARIYDKNFLFSMMGFA</sequence>
<protein>
    <submittedName>
        <fullName evidence="2">Uncharacterized protein</fullName>
    </submittedName>
</protein>
<dbReference type="RefSeq" id="XP_019015644.1">
    <property type="nucleotide sequence ID" value="XM_019161828.1"/>
</dbReference>
<reference evidence="2 3" key="1">
    <citation type="journal article" date="2016" name="Proc. Natl. Acad. Sci. U.S.A.">
        <title>Comparative genomics of biotechnologically important yeasts.</title>
        <authorList>
            <person name="Riley R."/>
            <person name="Haridas S."/>
            <person name="Wolfe K.H."/>
            <person name="Lopes M.R."/>
            <person name="Hittinger C.T."/>
            <person name="Goeker M."/>
            <person name="Salamov A.A."/>
            <person name="Wisecaver J.H."/>
            <person name="Long T.M."/>
            <person name="Calvey C.H."/>
            <person name="Aerts A.L."/>
            <person name="Barry K.W."/>
            <person name="Choi C."/>
            <person name="Clum A."/>
            <person name="Coughlan A.Y."/>
            <person name="Deshpande S."/>
            <person name="Douglass A.P."/>
            <person name="Hanson S.J."/>
            <person name="Klenk H.-P."/>
            <person name="LaButti K.M."/>
            <person name="Lapidus A."/>
            <person name="Lindquist E.A."/>
            <person name="Lipzen A.M."/>
            <person name="Meier-Kolthoff J.P."/>
            <person name="Ohm R.A."/>
            <person name="Otillar R.P."/>
            <person name="Pangilinan J.L."/>
            <person name="Peng Y."/>
            <person name="Rokas A."/>
            <person name="Rosa C.A."/>
            <person name="Scheuner C."/>
            <person name="Sibirny A.A."/>
            <person name="Slot J.C."/>
            <person name="Stielow J.B."/>
            <person name="Sun H."/>
            <person name="Kurtzman C.P."/>
            <person name="Blackwell M."/>
            <person name="Grigoriev I.V."/>
            <person name="Jeffries T.W."/>
        </authorList>
    </citation>
    <scope>NUCLEOTIDE SEQUENCE [LARGE SCALE GENOMIC DNA]</scope>
    <source>
        <strain evidence="2 3">NRRL Y-2026</strain>
    </source>
</reference>
<gene>
    <name evidence="2" type="ORF">PICMEDRAFT_17371</name>
    <name evidence="1" type="ORF">PICMEDRAFT_17965</name>
</gene>
<organism evidence="2 3">
    <name type="scientific">Pichia membranifaciens NRRL Y-2026</name>
    <dbReference type="NCBI Taxonomy" id="763406"/>
    <lineage>
        <taxon>Eukaryota</taxon>
        <taxon>Fungi</taxon>
        <taxon>Dikarya</taxon>
        <taxon>Ascomycota</taxon>
        <taxon>Saccharomycotina</taxon>
        <taxon>Pichiomycetes</taxon>
        <taxon>Pichiales</taxon>
        <taxon>Pichiaceae</taxon>
        <taxon>Pichia</taxon>
    </lineage>
</organism>
<dbReference type="Proteomes" id="UP000094455">
    <property type="component" value="Unassembled WGS sequence"/>
</dbReference>
<name>A0A1E3NFD5_9ASCO</name>
<proteinExistence type="predicted"/>
<dbReference type="EMBL" id="KV454006">
    <property type="protein sequence ID" value="ODQ44531.1"/>
    <property type="molecule type" value="Genomic_DNA"/>
</dbReference>
<dbReference type="AlphaFoldDB" id="A0A1E3NFD5"/>